<dbReference type="Proteomes" id="UP000198935">
    <property type="component" value="Unassembled WGS sequence"/>
</dbReference>
<feature type="compositionally biased region" description="Basic residues" evidence="1">
    <location>
        <begin position="126"/>
        <end position="135"/>
    </location>
</feature>
<sequence>MDTAGIIKITTYPNQNTFTPAFALAPTIYFVPGIGQVALAATGALVLGGGTITAGHWAYEKITSYFNNPRRVVSSQYGIPTSLLDGNGKVKLGSFKDKHGNTPLSKTSGTFKNGNLTIQKDTAGHGGRKLKKNGKRVASLDGSGKVLSK</sequence>
<gene>
    <name evidence="2" type="ORF">SAMN05421736_1414</name>
</gene>
<protein>
    <submittedName>
        <fullName evidence="2">Uncharacterized protein</fullName>
    </submittedName>
</protein>
<accession>A0A1H3V3Q0</accession>
<evidence type="ECO:0000256" key="1">
    <source>
        <dbReference type="SAM" id="MobiDB-lite"/>
    </source>
</evidence>
<feature type="region of interest" description="Disordered" evidence="1">
    <location>
        <begin position="122"/>
        <end position="149"/>
    </location>
</feature>
<dbReference type="EMBL" id="FNPI01000041">
    <property type="protein sequence ID" value="SDZ68851.1"/>
    <property type="molecule type" value="Genomic_DNA"/>
</dbReference>
<proteinExistence type="predicted"/>
<keyword evidence="3" id="KW-1185">Reference proteome</keyword>
<dbReference type="STRING" id="1503961.SAMN05421736_1414"/>
<name>A0A1H3V3Q0_9BACI</name>
<dbReference type="OrthoDB" id="2051413at2"/>
<reference evidence="3" key="1">
    <citation type="submission" date="2016-10" db="EMBL/GenBank/DDBJ databases">
        <authorList>
            <person name="Varghese N."/>
            <person name="Submissions S."/>
        </authorList>
    </citation>
    <scope>NUCLEOTIDE SEQUENCE [LARGE SCALE GENOMIC DNA]</scope>
    <source>
        <strain evidence="3">SP</strain>
    </source>
</reference>
<evidence type="ECO:0000313" key="2">
    <source>
        <dbReference type="EMBL" id="SDZ68851.1"/>
    </source>
</evidence>
<evidence type="ECO:0000313" key="3">
    <source>
        <dbReference type="Proteomes" id="UP000198935"/>
    </source>
</evidence>
<organism evidence="2 3">
    <name type="scientific">Evansella caseinilytica</name>
    <dbReference type="NCBI Taxonomy" id="1503961"/>
    <lineage>
        <taxon>Bacteria</taxon>
        <taxon>Bacillati</taxon>
        <taxon>Bacillota</taxon>
        <taxon>Bacilli</taxon>
        <taxon>Bacillales</taxon>
        <taxon>Bacillaceae</taxon>
        <taxon>Evansella</taxon>
    </lineage>
</organism>
<dbReference type="AlphaFoldDB" id="A0A1H3V3Q0"/>